<feature type="domain" description="DOMON" evidence="2">
    <location>
        <begin position="33"/>
        <end position="147"/>
    </location>
</feature>
<dbReference type="SUPFAM" id="SSF49344">
    <property type="entry name" value="CBD9-like"/>
    <property type="match status" value="1"/>
</dbReference>
<evidence type="ECO:0000256" key="1">
    <source>
        <dbReference type="SAM" id="SignalP"/>
    </source>
</evidence>
<evidence type="ECO:0000313" key="4">
    <source>
        <dbReference type="Proteomes" id="UP000274822"/>
    </source>
</evidence>
<keyword evidence="4" id="KW-1185">Reference proteome</keyword>
<feature type="chain" id="PRO_5019215756" description="DOMON domain-containing protein" evidence="1">
    <location>
        <begin position="24"/>
        <end position="224"/>
    </location>
</feature>
<name>A0A433QDX6_9FUNG</name>
<keyword evidence="1" id="KW-0732">Signal</keyword>
<dbReference type="PANTHER" id="PTHR47797:SF3">
    <property type="entry name" value="CYTOCHROME B561 DOMAIN-CONTAINING PROTEIN"/>
    <property type="match status" value="1"/>
</dbReference>
<dbReference type="InterPro" id="IPR015920">
    <property type="entry name" value="Cellobiose_DH-like_cyt"/>
</dbReference>
<accession>A0A433QDX6</accession>
<protein>
    <recommendedName>
        <fullName evidence="2">DOMON domain-containing protein</fullName>
    </recommendedName>
</protein>
<reference evidence="3 4" key="1">
    <citation type="journal article" date="2018" name="New Phytol.">
        <title>Phylogenomics of Endogonaceae and evolution of mycorrhizas within Mucoromycota.</title>
        <authorList>
            <person name="Chang Y."/>
            <person name="Desiro A."/>
            <person name="Na H."/>
            <person name="Sandor L."/>
            <person name="Lipzen A."/>
            <person name="Clum A."/>
            <person name="Barry K."/>
            <person name="Grigoriev I.V."/>
            <person name="Martin F.M."/>
            <person name="Stajich J.E."/>
            <person name="Smith M.E."/>
            <person name="Bonito G."/>
            <person name="Spatafora J.W."/>
        </authorList>
    </citation>
    <scope>NUCLEOTIDE SEQUENCE [LARGE SCALE GENOMIC DNA]</scope>
    <source>
        <strain evidence="3 4">AD002</strain>
    </source>
</reference>
<organism evidence="3 4">
    <name type="scientific">Jimgerdemannia flammicorona</name>
    <dbReference type="NCBI Taxonomy" id="994334"/>
    <lineage>
        <taxon>Eukaryota</taxon>
        <taxon>Fungi</taxon>
        <taxon>Fungi incertae sedis</taxon>
        <taxon>Mucoromycota</taxon>
        <taxon>Mucoromycotina</taxon>
        <taxon>Endogonomycetes</taxon>
        <taxon>Endogonales</taxon>
        <taxon>Endogonaceae</taxon>
        <taxon>Jimgerdemannia</taxon>
    </lineage>
</organism>
<gene>
    <name evidence="3" type="ORF">BC938DRAFT_482485</name>
</gene>
<dbReference type="InterPro" id="IPR005018">
    <property type="entry name" value="DOMON_domain"/>
</dbReference>
<dbReference type="Proteomes" id="UP000274822">
    <property type="component" value="Unassembled WGS sequence"/>
</dbReference>
<dbReference type="AlphaFoldDB" id="A0A433QDX6"/>
<dbReference type="PROSITE" id="PS50836">
    <property type="entry name" value="DOMON"/>
    <property type="match status" value="1"/>
</dbReference>
<dbReference type="Pfam" id="PF16010">
    <property type="entry name" value="CDH-cyt"/>
    <property type="match status" value="1"/>
</dbReference>
<evidence type="ECO:0000313" key="3">
    <source>
        <dbReference type="EMBL" id="RUS27990.1"/>
    </source>
</evidence>
<feature type="signal peptide" evidence="1">
    <location>
        <begin position="1"/>
        <end position="23"/>
    </location>
</feature>
<evidence type="ECO:0000259" key="2">
    <source>
        <dbReference type="PROSITE" id="PS50836"/>
    </source>
</evidence>
<comment type="caution">
    <text evidence="3">The sequence shown here is derived from an EMBL/GenBank/DDBJ whole genome shotgun (WGS) entry which is preliminary data.</text>
</comment>
<dbReference type="Gene3D" id="2.60.40.1210">
    <property type="entry name" value="Cellobiose dehydrogenase, cytochrome domain"/>
    <property type="match status" value="1"/>
</dbReference>
<sequence>MTNMRSMIWVLLLVALAATRSSAALTGDYYCSPFSCFYFTLDSVKQTVTISVASTVSIGWIGLGFGKAMIGPELNVIWIKNDNKSVMISRRKATNFQIPKALANQTGLIIGKTTISNNQLAFSFTRPQVLPDSTVNTATKQFLWSYALNKPATDTIDTTFDRHDAKGEFSLDLTKPLATATATSTPTSIPNFGPPPTGLTVTDYMTIAHGIIMFVALGALVPSA</sequence>
<dbReference type="PANTHER" id="PTHR47797">
    <property type="entry name" value="DEHYDROGENASE, PUTATIVE (AFU_ORTHOLOGUE AFUA_8G05805)-RELATED"/>
    <property type="match status" value="1"/>
</dbReference>
<proteinExistence type="predicted"/>
<dbReference type="EMBL" id="RBNJ01007356">
    <property type="protein sequence ID" value="RUS27990.1"/>
    <property type="molecule type" value="Genomic_DNA"/>
</dbReference>